<dbReference type="CDD" id="cd17909">
    <property type="entry name" value="CheC_ClassI"/>
    <property type="match status" value="1"/>
</dbReference>
<reference evidence="2" key="1">
    <citation type="submission" date="2024-03" db="EMBL/GenBank/DDBJ databases">
        <title>Human intestinal bacterial collection.</title>
        <authorList>
            <person name="Pauvert C."/>
            <person name="Hitch T.C.A."/>
            <person name="Clavel T."/>
        </authorList>
    </citation>
    <scope>NUCLEOTIDE SEQUENCE [LARGE SCALE GENOMIC DNA]</scope>
    <source>
        <strain evidence="2">CLA-AA-H89B</strain>
    </source>
</reference>
<dbReference type="Gene3D" id="3.40.1550.10">
    <property type="entry name" value="CheC-like"/>
    <property type="match status" value="1"/>
</dbReference>
<dbReference type="SUPFAM" id="SSF103039">
    <property type="entry name" value="CheC-like"/>
    <property type="match status" value="1"/>
</dbReference>
<evidence type="ECO:0000313" key="2">
    <source>
        <dbReference type="EMBL" id="MEQ2553791.1"/>
    </source>
</evidence>
<name>A0ABV1H281_9FIRM</name>
<evidence type="ECO:0000256" key="1">
    <source>
        <dbReference type="ARBA" id="ARBA00022500"/>
    </source>
</evidence>
<dbReference type="PANTHER" id="PTHR43484">
    <property type="match status" value="1"/>
</dbReference>
<gene>
    <name evidence="2" type="ORF">WMO37_02010</name>
</gene>
<sequence>MELFQGNGQLDEDVEDILYELGNVGVGMVSTTIGSMLGVRAEIGIPVITKADMHIVEQIDKKQTEKIGIYLNFANTLNGAVLLLMDMQFIHQIVEVLLEQPVAEQKLLTDEESASAIAEFANIIVASYMNAMGSYTGIRIFVTPVSVKLGYADELVEDALQNLNLCCNEAICVNTGLSTIDANGGGLSDVGHFIMMPDDVSVQKIMEAISI</sequence>
<dbReference type="EMBL" id="JBBMFS010000001">
    <property type="protein sequence ID" value="MEQ2553791.1"/>
    <property type="molecule type" value="Genomic_DNA"/>
</dbReference>
<dbReference type="Proteomes" id="UP001546774">
    <property type="component" value="Unassembled WGS sequence"/>
</dbReference>
<accession>A0ABV1H281</accession>
<dbReference type="InterPro" id="IPR051469">
    <property type="entry name" value="FliN/MopA/SpaO"/>
</dbReference>
<dbReference type="PANTHER" id="PTHR43484:SF1">
    <property type="entry name" value="FLAGELLAR MOTOR SWITCH PROTEIN FLIN"/>
    <property type="match status" value="1"/>
</dbReference>
<keyword evidence="3" id="KW-1185">Reference proteome</keyword>
<comment type="caution">
    <text evidence="2">The sequence shown here is derived from an EMBL/GenBank/DDBJ whole genome shotgun (WGS) entry which is preliminary data.</text>
</comment>
<protein>
    <submittedName>
        <fullName evidence="2">Chemotaxis protein CheC</fullName>
    </submittedName>
</protein>
<evidence type="ECO:0000313" key="3">
    <source>
        <dbReference type="Proteomes" id="UP001546774"/>
    </source>
</evidence>
<keyword evidence="1" id="KW-0145">Chemotaxis</keyword>
<dbReference type="InterPro" id="IPR028976">
    <property type="entry name" value="CheC-like_sf"/>
</dbReference>
<organism evidence="2 3">
    <name type="scientific">Lachnospira intestinalis</name>
    <dbReference type="NCBI Taxonomy" id="3133158"/>
    <lineage>
        <taxon>Bacteria</taxon>
        <taxon>Bacillati</taxon>
        <taxon>Bacillota</taxon>
        <taxon>Clostridia</taxon>
        <taxon>Lachnospirales</taxon>
        <taxon>Lachnospiraceae</taxon>
        <taxon>Lachnospira</taxon>
    </lineage>
</organism>
<proteinExistence type="predicted"/>